<keyword evidence="2" id="KW-1185">Reference proteome</keyword>
<accession>A0ABV8PFH6</accession>
<evidence type="ECO:0000313" key="1">
    <source>
        <dbReference type="EMBL" id="MFC4213029.1"/>
    </source>
</evidence>
<dbReference type="EMBL" id="JBHSBW010000013">
    <property type="protein sequence ID" value="MFC4213029.1"/>
    <property type="molecule type" value="Genomic_DNA"/>
</dbReference>
<proteinExistence type="predicted"/>
<evidence type="ECO:0000313" key="2">
    <source>
        <dbReference type="Proteomes" id="UP001595789"/>
    </source>
</evidence>
<comment type="caution">
    <text evidence="1">The sequence shown here is derived from an EMBL/GenBank/DDBJ whole genome shotgun (WGS) entry which is preliminary data.</text>
</comment>
<gene>
    <name evidence="1" type="ORF">ACFOWA_17670</name>
</gene>
<sequence length="61" mass="7176">MKLYLKNIKRNDLSFIEFKEVLGLNENPYQSQSLTFQNGKYMELNLFQFYQIGAGGEVHDL</sequence>
<name>A0ABV8PFH6_9SPHI</name>
<dbReference type="Proteomes" id="UP001595789">
    <property type="component" value="Unassembled WGS sequence"/>
</dbReference>
<organism evidence="1 2">
    <name type="scientific">Pedobacter lithocola</name>
    <dbReference type="NCBI Taxonomy" id="1908239"/>
    <lineage>
        <taxon>Bacteria</taxon>
        <taxon>Pseudomonadati</taxon>
        <taxon>Bacteroidota</taxon>
        <taxon>Sphingobacteriia</taxon>
        <taxon>Sphingobacteriales</taxon>
        <taxon>Sphingobacteriaceae</taxon>
        <taxon>Pedobacter</taxon>
    </lineage>
</organism>
<reference evidence="2" key="1">
    <citation type="journal article" date="2019" name="Int. J. Syst. Evol. Microbiol.">
        <title>The Global Catalogue of Microorganisms (GCM) 10K type strain sequencing project: providing services to taxonomists for standard genome sequencing and annotation.</title>
        <authorList>
            <consortium name="The Broad Institute Genomics Platform"/>
            <consortium name="The Broad Institute Genome Sequencing Center for Infectious Disease"/>
            <person name="Wu L."/>
            <person name="Ma J."/>
        </authorList>
    </citation>
    <scope>NUCLEOTIDE SEQUENCE [LARGE SCALE GENOMIC DNA]</scope>
    <source>
        <strain evidence="2">CCM 8691</strain>
    </source>
</reference>
<protein>
    <submittedName>
        <fullName evidence="1">Uncharacterized protein</fullName>
    </submittedName>
</protein>